<name>A0A0B6ZP10_9EUPU</name>
<dbReference type="PANTHER" id="PTHR16231:SF2">
    <property type="entry name" value="COMM DOMAIN-CONTAINING PROTEIN 7"/>
    <property type="match status" value="1"/>
</dbReference>
<dbReference type="GO" id="GO:0051059">
    <property type="term" value="F:NF-kappaB binding"/>
    <property type="evidence" value="ECO:0007669"/>
    <property type="project" value="TreeGrafter"/>
</dbReference>
<evidence type="ECO:0000313" key="2">
    <source>
        <dbReference type="EMBL" id="CEK70122.1"/>
    </source>
</evidence>
<dbReference type="InterPro" id="IPR017920">
    <property type="entry name" value="COMM"/>
</dbReference>
<reference evidence="2" key="1">
    <citation type="submission" date="2014-12" db="EMBL/GenBank/DDBJ databases">
        <title>Insight into the proteome of Arion vulgaris.</title>
        <authorList>
            <person name="Aradska J."/>
            <person name="Bulat T."/>
            <person name="Smidak R."/>
            <person name="Sarate P."/>
            <person name="Gangsoo J."/>
            <person name="Sialana F."/>
            <person name="Bilban M."/>
            <person name="Lubec G."/>
        </authorList>
    </citation>
    <scope>NUCLEOTIDE SEQUENCE</scope>
    <source>
        <tissue evidence="2">Skin</tissue>
    </source>
</reference>
<dbReference type="GO" id="GO:0033209">
    <property type="term" value="P:tumor necrosis factor-mediated signaling pathway"/>
    <property type="evidence" value="ECO:0007669"/>
    <property type="project" value="TreeGrafter"/>
</dbReference>
<dbReference type="PROSITE" id="PS51269">
    <property type="entry name" value="COMM"/>
    <property type="match status" value="1"/>
</dbReference>
<dbReference type="InterPro" id="IPR047155">
    <property type="entry name" value="COMMD4/6/7/8"/>
</dbReference>
<feature type="non-terminal residue" evidence="2">
    <location>
        <position position="1"/>
    </location>
</feature>
<feature type="domain" description="COMM" evidence="1">
    <location>
        <begin position="136"/>
        <end position="203"/>
    </location>
</feature>
<dbReference type="EMBL" id="HACG01023257">
    <property type="protein sequence ID" value="CEK70122.1"/>
    <property type="molecule type" value="Transcribed_RNA"/>
</dbReference>
<dbReference type="AlphaFoldDB" id="A0A0B6ZP10"/>
<dbReference type="GO" id="GO:0045892">
    <property type="term" value="P:negative regulation of DNA-templated transcription"/>
    <property type="evidence" value="ECO:0007669"/>
    <property type="project" value="TreeGrafter"/>
</dbReference>
<gene>
    <name evidence="2" type="primary">ORF72921</name>
</gene>
<proteinExistence type="predicted"/>
<organism evidence="2">
    <name type="scientific">Arion vulgaris</name>
    <dbReference type="NCBI Taxonomy" id="1028688"/>
    <lineage>
        <taxon>Eukaryota</taxon>
        <taxon>Metazoa</taxon>
        <taxon>Spiralia</taxon>
        <taxon>Lophotrochozoa</taxon>
        <taxon>Mollusca</taxon>
        <taxon>Gastropoda</taxon>
        <taxon>Heterobranchia</taxon>
        <taxon>Euthyneura</taxon>
        <taxon>Panpulmonata</taxon>
        <taxon>Eupulmonata</taxon>
        <taxon>Stylommatophora</taxon>
        <taxon>Helicina</taxon>
        <taxon>Arionoidea</taxon>
        <taxon>Arionidae</taxon>
        <taxon>Arion</taxon>
    </lineage>
</organism>
<evidence type="ECO:0000259" key="1">
    <source>
        <dbReference type="PROSITE" id="PS51269"/>
    </source>
</evidence>
<dbReference type="Pfam" id="PF07258">
    <property type="entry name" value="COMM_domain"/>
    <property type="match status" value="1"/>
</dbReference>
<protein>
    <recommendedName>
        <fullName evidence="1">COMM domain-containing protein</fullName>
    </recommendedName>
</protein>
<sequence>DKMASTFHFSKETPPDSMFSDFQALNKFQAELFSQLVQFAFQFLLEPGKSSRLMTQLEDFAQENGIGVNPLRNVFKSLVSLPNSALKKSLNSSQLQQDLQALGLSEDKAQDVAHHFDANLVALSRGALGQTLMVNQLVDIEWKFGVTASSSELDKVGNTFLQLKLVINTGNGTKNVFLELTLPQFYSFLHEMEKARASLEYLA</sequence>
<accession>A0A0B6ZP10</accession>
<dbReference type="PANTHER" id="PTHR16231">
    <property type="entry name" value="COMM DOMAIN-CONTAINING PROTEIN 4-8 FAMILY MEMBER"/>
    <property type="match status" value="1"/>
</dbReference>
<dbReference type="Pfam" id="PF21672">
    <property type="entry name" value="COMM_HN"/>
    <property type="match status" value="1"/>
</dbReference>